<reference evidence="1 2" key="1">
    <citation type="journal article" date="2016" name="Sci. Rep.">
        <title>Metabolic traits of an uncultured archaeal lineage -MSBL1- from brine pools of the Red Sea.</title>
        <authorList>
            <person name="Mwirichia R."/>
            <person name="Alam I."/>
            <person name="Rashid M."/>
            <person name="Vinu M."/>
            <person name="Ba-Alawi W."/>
            <person name="Anthony Kamau A."/>
            <person name="Kamanda Ngugi D."/>
            <person name="Goker M."/>
            <person name="Klenk H.P."/>
            <person name="Bajic V."/>
            <person name="Stingl U."/>
        </authorList>
    </citation>
    <scope>NUCLEOTIDE SEQUENCE [LARGE SCALE GENOMIC DNA]</scope>
    <source>
        <strain evidence="1">SCGC-AAA259E22</strain>
    </source>
</reference>
<dbReference type="AlphaFoldDB" id="A0A133UIV1"/>
<name>A0A133UIV1_9EURY</name>
<protein>
    <submittedName>
        <fullName evidence="1">Uncharacterized protein</fullName>
    </submittedName>
</protein>
<keyword evidence="2" id="KW-1185">Reference proteome</keyword>
<dbReference type="EMBL" id="LHXP01000001">
    <property type="protein sequence ID" value="KXA94006.1"/>
    <property type="molecule type" value="Genomic_DNA"/>
</dbReference>
<proteinExistence type="predicted"/>
<gene>
    <name evidence="1" type="ORF">AKJ66_00125</name>
</gene>
<sequence length="78" mass="8790">MVYLLEGSSTQKRKRAAVRTLKALRRTGSRFRFVESGGGVFLWVMKVVEGEEIRVSIPATGRVKDLVRRAGIPESRRS</sequence>
<comment type="caution">
    <text evidence="1">The sequence shown here is derived from an EMBL/GenBank/DDBJ whole genome shotgun (WGS) entry which is preliminary data.</text>
</comment>
<organism evidence="1 2">
    <name type="scientific">candidate division MSBL1 archaeon SCGC-AAA259E22</name>
    <dbReference type="NCBI Taxonomy" id="1698265"/>
    <lineage>
        <taxon>Archaea</taxon>
        <taxon>Methanobacteriati</taxon>
        <taxon>Methanobacteriota</taxon>
        <taxon>candidate division MSBL1</taxon>
    </lineage>
</organism>
<evidence type="ECO:0000313" key="1">
    <source>
        <dbReference type="EMBL" id="KXA94006.1"/>
    </source>
</evidence>
<accession>A0A133UIV1</accession>
<evidence type="ECO:0000313" key="2">
    <source>
        <dbReference type="Proteomes" id="UP000070657"/>
    </source>
</evidence>
<dbReference type="Proteomes" id="UP000070657">
    <property type="component" value="Unassembled WGS sequence"/>
</dbReference>